<protein>
    <submittedName>
        <fullName evidence="1">Uncharacterized protein</fullName>
    </submittedName>
</protein>
<dbReference type="AlphaFoldDB" id="A0A4C1U7N2"/>
<dbReference type="EMBL" id="BGZK01000133">
    <property type="protein sequence ID" value="GBP21846.1"/>
    <property type="molecule type" value="Genomic_DNA"/>
</dbReference>
<accession>A0A4C1U7N2</accession>
<organism evidence="1 2">
    <name type="scientific">Eumeta variegata</name>
    <name type="common">Bagworm moth</name>
    <name type="synonym">Eumeta japonica</name>
    <dbReference type="NCBI Taxonomy" id="151549"/>
    <lineage>
        <taxon>Eukaryota</taxon>
        <taxon>Metazoa</taxon>
        <taxon>Ecdysozoa</taxon>
        <taxon>Arthropoda</taxon>
        <taxon>Hexapoda</taxon>
        <taxon>Insecta</taxon>
        <taxon>Pterygota</taxon>
        <taxon>Neoptera</taxon>
        <taxon>Endopterygota</taxon>
        <taxon>Lepidoptera</taxon>
        <taxon>Glossata</taxon>
        <taxon>Ditrysia</taxon>
        <taxon>Tineoidea</taxon>
        <taxon>Psychidae</taxon>
        <taxon>Oiketicinae</taxon>
        <taxon>Eumeta</taxon>
    </lineage>
</organism>
<comment type="caution">
    <text evidence="1">The sequence shown here is derived from an EMBL/GenBank/DDBJ whole genome shotgun (WGS) entry which is preliminary data.</text>
</comment>
<keyword evidence="2" id="KW-1185">Reference proteome</keyword>
<sequence length="103" mass="11426">MALVQGLKSVFKEEGPEALVMDISYQIEIVASESVEKSSPRPTFTRFRDSAEVPRSRHAFFCPVTLSKLLTSSEKLSERLSDIKIYSSGVGNWKGKKWSGGLS</sequence>
<evidence type="ECO:0000313" key="2">
    <source>
        <dbReference type="Proteomes" id="UP000299102"/>
    </source>
</evidence>
<evidence type="ECO:0000313" key="1">
    <source>
        <dbReference type="EMBL" id="GBP21846.1"/>
    </source>
</evidence>
<dbReference type="Proteomes" id="UP000299102">
    <property type="component" value="Unassembled WGS sequence"/>
</dbReference>
<name>A0A4C1U7N2_EUMVA</name>
<reference evidence="1 2" key="1">
    <citation type="journal article" date="2019" name="Commun. Biol.">
        <title>The bagworm genome reveals a unique fibroin gene that provides high tensile strength.</title>
        <authorList>
            <person name="Kono N."/>
            <person name="Nakamura H."/>
            <person name="Ohtoshi R."/>
            <person name="Tomita M."/>
            <person name="Numata K."/>
            <person name="Arakawa K."/>
        </authorList>
    </citation>
    <scope>NUCLEOTIDE SEQUENCE [LARGE SCALE GENOMIC DNA]</scope>
</reference>
<gene>
    <name evidence="1" type="ORF">EVAR_6818_1</name>
</gene>
<proteinExistence type="predicted"/>